<dbReference type="WBParaSite" id="MhA1_Contig290.frz3.gene3">
    <property type="protein sequence ID" value="MhA1_Contig290.frz3.gene3"/>
    <property type="gene ID" value="MhA1_Contig290.frz3.gene3"/>
</dbReference>
<evidence type="ECO:0000256" key="5">
    <source>
        <dbReference type="ARBA" id="ARBA00022989"/>
    </source>
</evidence>
<keyword evidence="4" id="KW-0256">Endoplasmic reticulum</keyword>
<keyword evidence="6" id="KW-0472">Membrane</keyword>
<comment type="subcellular location">
    <subcellularLocation>
        <location evidence="1">Endoplasmic reticulum membrane</location>
        <topology evidence="1">Multi-pass membrane protein</topology>
    </subcellularLocation>
</comment>
<dbReference type="InterPro" id="IPR029008">
    <property type="entry name" value="EMC6-like"/>
</dbReference>
<protein>
    <submittedName>
        <fullName evidence="8">YqzM family protein</fullName>
    </submittedName>
</protein>
<keyword evidence="7" id="KW-1185">Reference proteome</keyword>
<sequence>MQQKKSENEDNEKSLSIIESKDDEDFGGFWEVAKEGFGAAFATFMVSWVTAYSASQFE</sequence>
<keyword evidence="3" id="KW-0812">Transmembrane</keyword>
<evidence type="ECO:0000256" key="2">
    <source>
        <dbReference type="ARBA" id="ARBA00009436"/>
    </source>
</evidence>
<reference evidence="8" key="1">
    <citation type="submission" date="2016-11" db="UniProtKB">
        <authorList>
            <consortium name="WormBaseParasite"/>
        </authorList>
    </citation>
    <scope>IDENTIFICATION</scope>
</reference>
<comment type="similarity">
    <text evidence="2">Belongs to the EMC6 family.</text>
</comment>
<evidence type="ECO:0000256" key="1">
    <source>
        <dbReference type="ARBA" id="ARBA00004477"/>
    </source>
</evidence>
<evidence type="ECO:0000256" key="4">
    <source>
        <dbReference type="ARBA" id="ARBA00022824"/>
    </source>
</evidence>
<dbReference type="GO" id="GO:0005789">
    <property type="term" value="C:endoplasmic reticulum membrane"/>
    <property type="evidence" value="ECO:0007669"/>
    <property type="project" value="UniProtKB-SubCell"/>
</dbReference>
<organism evidence="7 8">
    <name type="scientific">Meloidogyne hapla</name>
    <name type="common">Root-knot nematode worm</name>
    <dbReference type="NCBI Taxonomy" id="6305"/>
    <lineage>
        <taxon>Eukaryota</taxon>
        <taxon>Metazoa</taxon>
        <taxon>Ecdysozoa</taxon>
        <taxon>Nematoda</taxon>
        <taxon>Chromadorea</taxon>
        <taxon>Rhabditida</taxon>
        <taxon>Tylenchina</taxon>
        <taxon>Tylenchomorpha</taxon>
        <taxon>Tylenchoidea</taxon>
        <taxon>Meloidogynidae</taxon>
        <taxon>Meloidogyninae</taxon>
        <taxon>Meloidogyne</taxon>
    </lineage>
</organism>
<evidence type="ECO:0000256" key="6">
    <source>
        <dbReference type="ARBA" id="ARBA00023136"/>
    </source>
</evidence>
<keyword evidence="5" id="KW-1133">Transmembrane helix</keyword>
<dbReference type="AlphaFoldDB" id="A0A1I8BKK7"/>
<dbReference type="Proteomes" id="UP000095281">
    <property type="component" value="Unplaced"/>
</dbReference>
<dbReference type="Pfam" id="PF07019">
    <property type="entry name" value="EMC6"/>
    <property type="match status" value="1"/>
</dbReference>
<evidence type="ECO:0000313" key="8">
    <source>
        <dbReference type="WBParaSite" id="MhA1_Contig290.frz3.gene3"/>
    </source>
</evidence>
<evidence type="ECO:0000313" key="7">
    <source>
        <dbReference type="Proteomes" id="UP000095281"/>
    </source>
</evidence>
<name>A0A1I8BKK7_MELHA</name>
<proteinExistence type="inferred from homology"/>
<evidence type="ECO:0000256" key="3">
    <source>
        <dbReference type="ARBA" id="ARBA00022692"/>
    </source>
</evidence>
<accession>A0A1I8BKK7</accession>